<name>A0A850SUI9_9BACT</name>
<protein>
    <submittedName>
        <fullName evidence="3">Caspase family protein</fullName>
    </submittedName>
</protein>
<dbReference type="Pfam" id="PF00656">
    <property type="entry name" value="Peptidase_C14"/>
    <property type="match status" value="1"/>
</dbReference>
<feature type="region of interest" description="Disordered" evidence="1">
    <location>
        <begin position="357"/>
        <end position="387"/>
    </location>
</feature>
<dbReference type="Gene3D" id="3.40.50.1460">
    <property type="match status" value="1"/>
</dbReference>
<dbReference type="InterPro" id="IPR029030">
    <property type="entry name" value="Caspase-like_dom_sf"/>
</dbReference>
<dbReference type="InterPro" id="IPR052039">
    <property type="entry name" value="Caspase-related_regulators"/>
</dbReference>
<dbReference type="EMBL" id="JACADJ010000018">
    <property type="protein sequence ID" value="NWH04809.1"/>
    <property type="molecule type" value="Genomic_DNA"/>
</dbReference>
<accession>A0A850SUI9</accession>
<sequence>MKKYAFLAGVEEYNSSDIASLKYAVRDVKKVGAVLEQRCGFQPPEILENPTVSDLFNGLDDMVKRVRHDDIFFFLFTGHGQELKDDAREERGYLLMRDAVADPEVTIGKYALHDLKKQLQRIDCRQRLLFFDCCRNYPELENDGLSARGVAGNIMGSIFSRDIDFAGTSQDAQGQVTILLKACKAGQRAYEWHKEKHGVFSYYLKKGLLESAWKSNALRATELCRYVEREVGLWSKGKAVVQIPDFVQLESAQDIILARDEVKPEQDLVPCAICGRYKEVGDTFRCPACNTDHICLDCRGKDTRICTRCVEKAEKRKPWAKKIRAGMVAVVVLLVVAGGYQGITQFQGYLTFPEPTKSRQKQSESLPAHKQPPVNEAPLPEPVSSKPATLASMTFEPGTCPEDASIYFADLYKQLSSGALEHKKGDMAQFFTRYNRVCGPNNIHFKDIRAAGRSVPQSWYLPEEKNGGLFVDASSGDVLATGNEMAKKLVSMLSTQDENICGFQPDQLFSLLQTIHLRGGIALSPSFWERAALWYNNSCGNKVVWLEGVDIDYSGTAQDVFYYADPGDNGIFVDINGNQVSTGKKFTQGLSDAIDKGTICSSNEDSLLTLIYFMDQTKKIQISEDFYGTLAAHYKKKCKN</sequence>
<dbReference type="PANTHER" id="PTHR22576">
    <property type="entry name" value="MUCOSA ASSOCIATED LYMPHOID TISSUE LYMPHOMA TRANSLOCATION PROTEIN 1/PARACASPASE"/>
    <property type="match status" value="1"/>
</dbReference>
<proteinExistence type="predicted"/>
<comment type="caution">
    <text evidence="3">The sequence shown here is derived from an EMBL/GenBank/DDBJ whole genome shotgun (WGS) entry which is preliminary data.</text>
</comment>
<dbReference type="Proteomes" id="UP000553343">
    <property type="component" value="Unassembled WGS sequence"/>
</dbReference>
<evidence type="ECO:0000256" key="1">
    <source>
        <dbReference type="SAM" id="MobiDB-lite"/>
    </source>
</evidence>
<dbReference type="GO" id="GO:0004197">
    <property type="term" value="F:cysteine-type endopeptidase activity"/>
    <property type="evidence" value="ECO:0007669"/>
    <property type="project" value="InterPro"/>
</dbReference>
<reference evidence="3 4" key="1">
    <citation type="submission" date="2020-06" db="EMBL/GenBank/DDBJ databases">
        <title>High-quality draft genome of sulfate reducer Desulfobacter latus type strain AcrS2 isolated from marine sediment.</title>
        <authorList>
            <person name="Hoppe M."/>
            <person name="Larsen C.K."/>
            <person name="Marshall I.P.G."/>
            <person name="Schramm A."/>
            <person name="Marietou A.G."/>
        </authorList>
    </citation>
    <scope>NUCLEOTIDE SEQUENCE [LARGE SCALE GENOMIC DNA]</scope>
    <source>
        <strain evidence="3 4">AcRS2</strain>
    </source>
</reference>
<dbReference type="PANTHER" id="PTHR22576:SF37">
    <property type="entry name" value="MUCOSA-ASSOCIATED LYMPHOID TISSUE LYMPHOMA TRANSLOCATION PROTEIN 1"/>
    <property type="match status" value="1"/>
</dbReference>
<feature type="domain" description="Peptidase C14 caspase" evidence="2">
    <location>
        <begin position="3"/>
        <end position="248"/>
    </location>
</feature>
<dbReference type="InterPro" id="IPR011600">
    <property type="entry name" value="Pept_C14_caspase"/>
</dbReference>
<organism evidence="3 4">
    <name type="scientific">Desulfobacter latus</name>
    <dbReference type="NCBI Taxonomy" id="2292"/>
    <lineage>
        <taxon>Bacteria</taxon>
        <taxon>Pseudomonadati</taxon>
        <taxon>Thermodesulfobacteriota</taxon>
        <taxon>Desulfobacteria</taxon>
        <taxon>Desulfobacterales</taxon>
        <taxon>Desulfobacteraceae</taxon>
        <taxon>Desulfobacter</taxon>
    </lineage>
</organism>
<dbReference type="GO" id="GO:0006508">
    <property type="term" value="P:proteolysis"/>
    <property type="evidence" value="ECO:0007669"/>
    <property type="project" value="InterPro"/>
</dbReference>
<evidence type="ECO:0000313" key="4">
    <source>
        <dbReference type="Proteomes" id="UP000553343"/>
    </source>
</evidence>
<gene>
    <name evidence="3" type="ORF">HXW94_07385</name>
</gene>
<dbReference type="RefSeq" id="WP_178366261.1">
    <property type="nucleotide sequence ID" value="NZ_JACADJ010000018.1"/>
</dbReference>
<evidence type="ECO:0000259" key="2">
    <source>
        <dbReference type="Pfam" id="PF00656"/>
    </source>
</evidence>
<dbReference type="AlphaFoldDB" id="A0A850SUI9"/>
<keyword evidence="4" id="KW-1185">Reference proteome</keyword>
<dbReference type="SUPFAM" id="SSF52129">
    <property type="entry name" value="Caspase-like"/>
    <property type="match status" value="1"/>
</dbReference>
<evidence type="ECO:0000313" key="3">
    <source>
        <dbReference type="EMBL" id="NWH04809.1"/>
    </source>
</evidence>